<dbReference type="InterPro" id="IPR007480">
    <property type="entry name" value="DUF529"/>
</dbReference>
<dbReference type="GeneID" id="3500811"/>
<accession>Q4N2E1</accession>
<protein>
    <submittedName>
        <fullName evidence="1">Uncharacterized protein</fullName>
    </submittedName>
</protein>
<dbReference type="AlphaFoldDB" id="Q4N2E1"/>
<dbReference type="VEuPathDB" id="PiroplasmaDB:TpMuguga_04g00408"/>
<organism evidence="1 2">
    <name type="scientific">Theileria parva</name>
    <name type="common">East coast fever infection agent</name>
    <dbReference type="NCBI Taxonomy" id="5875"/>
    <lineage>
        <taxon>Eukaryota</taxon>
        <taxon>Sar</taxon>
        <taxon>Alveolata</taxon>
        <taxon>Apicomplexa</taxon>
        <taxon>Aconoidasida</taxon>
        <taxon>Piroplasmida</taxon>
        <taxon>Theileriidae</taxon>
        <taxon>Theileria</taxon>
    </lineage>
</organism>
<dbReference type="Proteomes" id="UP000001949">
    <property type="component" value="Unassembled WGS sequence"/>
</dbReference>
<reference evidence="1 2" key="1">
    <citation type="journal article" date="2005" name="Science">
        <title>Genome sequence of Theileria parva, a bovine pathogen that transforms lymphocytes.</title>
        <authorList>
            <person name="Gardner M.J."/>
            <person name="Bishop R."/>
            <person name="Shah T."/>
            <person name="de Villiers E.P."/>
            <person name="Carlton J.M."/>
            <person name="Hall N."/>
            <person name="Ren Q."/>
            <person name="Paulsen I.T."/>
            <person name="Pain A."/>
            <person name="Berriman M."/>
            <person name="Wilson R.J.M."/>
            <person name="Sato S."/>
            <person name="Ralph S.A."/>
            <person name="Mann D.J."/>
            <person name="Xiong Z."/>
            <person name="Shallom S.J."/>
            <person name="Weidman J."/>
            <person name="Jiang L."/>
            <person name="Lynn J."/>
            <person name="Weaver B."/>
            <person name="Shoaibi A."/>
            <person name="Domingo A.R."/>
            <person name="Wasawo D."/>
            <person name="Crabtree J."/>
            <person name="Wortman J.R."/>
            <person name="Haas B."/>
            <person name="Angiuoli S.V."/>
            <person name="Creasy T.H."/>
            <person name="Lu C."/>
            <person name="Suh B."/>
            <person name="Silva J.C."/>
            <person name="Utterback T.R."/>
            <person name="Feldblyum T.V."/>
            <person name="Pertea M."/>
            <person name="Allen J."/>
            <person name="Nierman W.C."/>
            <person name="Taracha E.L.N."/>
            <person name="Salzberg S.L."/>
            <person name="White O.R."/>
            <person name="Fitzhugh H.A."/>
            <person name="Morzaria S."/>
            <person name="Venter J.C."/>
            <person name="Fraser C.M."/>
            <person name="Nene V."/>
        </authorList>
    </citation>
    <scope>NUCLEOTIDE SEQUENCE [LARGE SCALE GENOMIC DNA]</scope>
    <source>
        <strain evidence="1 2">Muguga</strain>
    </source>
</reference>
<comment type="caution">
    <text evidence="1">The sequence shown here is derived from an EMBL/GenBank/DDBJ whole genome shotgun (WGS) entry which is preliminary data.</text>
</comment>
<name>Q4N2E1_THEPA</name>
<evidence type="ECO:0000313" key="1">
    <source>
        <dbReference type="EMBL" id="EAN31760.1"/>
    </source>
</evidence>
<dbReference type="InParanoid" id="Q4N2E1"/>
<dbReference type="RefSeq" id="XP_764043.1">
    <property type="nucleotide sequence ID" value="XM_758950.1"/>
</dbReference>
<sequence>MVRKEYEHKAKLVNDRPVLHCRFGKNKPWVDITRTRHNVDNLTLLDHEGAEFKVSDCKVELVDFIFRIFLEFVCCQIKYNDTPIWFFTGDLDNFNPQSISFDLVKNSFFLDTITEKSIRIDACHYVLGGQGRDGDNGVLDLEDPLNEKNKHMKVREFSDYVKTIKYGRKTIWKHKKGEPYPLKCIADEKKRERYVIFENKYLIVKNKGNKWDITEHPITPDDELYNYLSKLH</sequence>
<gene>
    <name evidence="1" type="ordered locus">TP04_0408</name>
</gene>
<dbReference type="KEGG" id="tpv:TP04_0408"/>
<dbReference type="EMBL" id="AAGK01000004">
    <property type="protein sequence ID" value="EAN31760.1"/>
    <property type="molecule type" value="Genomic_DNA"/>
</dbReference>
<proteinExistence type="predicted"/>
<evidence type="ECO:0000313" key="2">
    <source>
        <dbReference type="Proteomes" id="UP000001949"/>
    </source>
</evidence>
<keyword evidence="2" id="KW-1185">Reference proteome</keyword>
<dbReference type="Pfam" id="PF04385">
    <property type="entry name" value="FAINT"/>
    <property type="match status" value="1"/>
</dbReference>